<protein>
    <submittedName>
        <fullName evidence="1">Uncharacterized protein</fullName>
    </submittedName>
</protein>
<name>A0A368REN0_SETIT</name>
<dbReference type="AlphaFoldDB" id="A0A368REN0"/>
<reference evidence="1" key="1">
    <citation type="journal article" date="2012" name="Nat. Biotechnol.">
        <title>Reference genome sequence of the model plant Setaria.</title>
        <authorList>
            <person name="Bennetzen J.L."/>
            <person name="Schmutz J."/>
            <person name="Wang H."/>
            <person name="Percifield R."/>
            <person name="Hawkins J."/>
            <person name="Pontaroli A.C."/>
            <person name="Estep M."/>
            <person name="Feng L."/>
            <person name="Vaughn J.N."/>
            <person name="Grimwood J."/>
            <person name="Jenkins J."/>
            <person name="Barry K."/>
            <person name="Lindquist E."/>
            <person name="Hellsten U."/>
            <person name="Deshpande S."/>
            <person name="Wang X."/>
            <person name="Wu X."/>
            <person name="Mitros T."/>
            <person name="Triplett J."/>
            <person name="Yang X."/>
            <person name="Ye C.Y."/>
            <person name="Mauro-Herrera M."/>
            <person name="Wang L."/>
            <person name="Li P."/>
            <person name="Sharma M."/>
            <person name="Sharma R."/>
            <person name="Ronald P.C."/>
            <person name="Panaud O."/>
            <person name="Kellogg E.A."/>
            <person name="Brutnell T.P."/>
            <person name="Doust A.N."/>
            <person name="Tuskan G.A."/>
            <person name="Rokhsar D."/>
            <person name="Devos K.M."/>
        </authorList>
    </citation>
    <scope>NUCLEOTIDE SEQUENCE [LARGE SCALE GENOMIC DNA]</scope>
    <source>
        <strain evidence="1">Yugu1</strain>
    </source>
</reference>
<accession>A0A368REN0</accession>
<sequence>MILAILSGAENFLCVHHVLRIVSFGRKVSRKSFEENESNVDHMEHYKYVLSKLLRGQDDSFRKGGCKEVQGGSTQNKGKDGNICNRTFPLFTEPISGLSNNDKERIKLCLHEIITFLNNDVDEVDQDIKAMEERGETCQDTVKKLSTGLLGKLGKMAQGVDDLLNTAASKCRMMRLYGGCITTWSMY</sequence>
<gene>
    <name evidence="1" type="ORF">SETIT_5G421500v2</name>
</gene>
<reference evidence="1" key="2">
    <citation type="submission" date="2015-07" db="EMBL/GenBank/DDBJ databases">
        <authorList>
            <person name="Noorani M."/>
        </authorList>
    </citation>
    <scope>NUCLEOTIDE SEQUENCE</scope>
    <source>
        <strain evidence="1">Yugu1</strain>
    </source>
</reference>
<evidence type="ECO:0000313" key="1">
    <source>
        <dbReference type="EMBL" id="RCV28669.1"/>
    </source>
</evidence>
<dbReference type="EMBL" id="CM003532">
    <property type="protein sequence ID" value="RCV28669.1"/>
    <property type="molecule type" value="Genomic_DNA"/>
</dbReference>
<proteinExistence type="predicted"/>
<organism evidence="1">
    <name type="scientific">Setaria italica</name>
    <name type="common">Foxtail millet</name>
    <name type="synonym">Panicum italicum</name>
    <dbReference type="NCBI Taxonomy" id="4555"/>
    <lineage>
        <taxon>Eukaryota</taxon>
        <taxon>Viridiplantae</taxon>
        <taxon>Streptophyta</taxon>
        <taxon>Embryophyta</taxon>
        <taxon>Tracheophyta</taxon>
        <taxon>Spermatophyta</taxon>
        <taxon>Magnoliopsida</taxon>
        <taxon>Liliopsida</taxon>
        <taxon>Poales</taxon>
        <taxon>Poaceae</taxon>
        <taxon>PACMAD clade</taxon>
        <taxon>Panicoideae</taxon>
        <taxon>Panicodae</taxon>
        <taxon>Paniceae</taxon>
        <taxon>Cenchrinae</taxon>
        <taxon>Setaria</taxon>
    </lineage>
</organism>
<dbReference type="OrthoDB" id="21449at2759"/>